<dbReference type="EMBL" id="RSCM01000032">
    <property type="protein sequence ID" value="RUS92338.1"/>
    <property type="molecule type" value="Genomic_DNA"/>
</dbReference>
<dbReference type="FunFam" id="3.30.70.270:FF:000001">
    <property type="entry name" value="Diguanylate cyclase domain protein"/>
    <property type="match status" value="1"/>
</dbReference>
<dbReference type="InterPro" id="IPR035965">
    <property type="entry name" value="PAS-like_dom_sf"/>
</dbReference>
<dbReference type="CDD" id="cd00130">
    <property type="entry name" value="PAS"/>
    <property type="match status" value="2"/>
</dbReference>
<dbReference type="GO" id="GO:0005886">
    <property type="term" value="C:plasma membrane"/>
    <property type="evidence" value="ECO:0007669"/>
    <property type="project" value="TreeGrafter"/>
</dbReference>
<dbReference type="PROSITE" id="PS50887">
    <property type="entry name" value="GGDEF"/>
    <property type="match status" value="1"/>
</dbReference>
<dbReference type="Gene3D" id="3.30.70.270">
    <property type="match status" value="1"/>
</dbReference>
<dbReference type="Pfam" id="PF00989">
    <property type="entry name" value="PAS"/>
    <property type="match status" value="1"/>
</dbReference>
<dbReference type="RefSeq" id="WP_127056895.1">
    <property type="nucleotide sequence ID" value="NZ_RSCM01000032.1"/>
</dbReference>
<organism evidence="3 4">
    <name type="scientific">Trichormus variabilis SAG 1403-4b</name>
    <dbReference type="NCBI Taxonomy" id="447716"/>
    <lineage>
        <taxon>Bacteria</taxon>
        <taxon>Bacillati</taxon>
        <taxon>Cyanobacteriota</taxon>
        <taxon>Cyanophyceae</taxon>
        <taxon>Nostocales</taxon>
        <taxon>Nostocaceae</taxon>
        <taxon>Trichormus</taxon>
    </lineage>
</organism>
<dbReference type="GO" id="GO:1902201">
    <property type="term" value="P:negative regulation of bacterial-type flagellum-dependent cell motility"/>
    <property type="evidence" value="ECO:0007669"/>
    <property type="project" value="TreeGrafter"/>
</dbReference>
<dbReference type="NCBIfam" id="TIGR00229">
    <property type="entry name" value="sensory_box"/>
    <property type="match status" value="2"/>
</dbReference>
<dbReference type="CDD" id="cd01949">
    <property type="entry name" value="GGDEF"/>
    <property type="match status" value="1"/>
</dbReference>
<name>A0A3S1A2R3_ANAVA</name>
<protein>
    <recommendedName>
        <fullName evidence="5">Diguanylate cyclase</fullName>
    </recommendedName>
</protein>
<dbReference type="Proteomes" id="UP000276103">
    <property type="component" value="Unassembled WGS sequence"/>
</dbReference>
<proteinExistence type="predicted"/>
<dbReference type="InterPro" id="IPR043128">
    <property type="entry name" value="Rev_trsase/Diguanyl_cyclase"/>
</dbReference>
<evidence type="ECO:0000313" key="3">
    <source>
        <dbReference type="EMBL" id="RUS92338.1"/>
    </source>
</evidence>
<dbReference type="Gene3D" id="3.30.450.20">
    <property type="entry name" value="PAS domain"/>
    <property type="match status" value="2"/>
</dbReference>
<dbReference type="InterPro" id="IPR013767">
    <property type="entry name" value="PAS_fold"/>
</dbReference>
<feature type="domain" description="PAS" evidence="1">
    <location>
        <begin position="20"/>
        <end position="84"/>
    </location>
</feature>
<reference evidence="3 4" key="1">
    <citation type="journal article" date="2019" name="Genome Biol. Evol.">
        <title>Day and night: Metabolic profiles and evolutionary relationships of six axenic non-marine cyanobacteria.</title>
        <authorList>
            <person name="Will S.E."/>
            <person name="Henke P."/>
            <person name="Boedeker C."/>
            <person name="Huang S."/>
            <person name="Brinkmann H."/>
            <person name="Rohde M."/>
            <person name="Jarek M."/>
            <person name="Friedl T."/>
            <person name="Seufert S."/>
            <person name="Schumacher M."/>
            <person name="Overmann J."/>
            <person name="Neumann-Schaal M."/>
            <person name="Petersen J."/>
        </authorList>
    </citation>
    <scope>NUCLEOTIDE SEQUENCE [LARGE SCALE GENOMIC DNA]</scope>
    <source>
        <strain evidence="3 4">SAG 1403-4b</strain>
    </source>
</reference>
<feature type="domain" description="GGDEF" evidence="2">
    <location>
        <begin position="314"/>
        <end position="451"/>
    </location>
</feature>
<dbReference type="InterPro" id="IPR029787">
    <property type="entry name" value="Nucleotide_cyclase"/>
</dbReference>
<dbReference type="Pfam" id="PF00990">
    <property type="entry name" value="GGDEF"/>
    <property type="match status" value="1"/>
</dbReference>
<sequence length="451" mass="51250">MKTFQRIKTEVTQISFESLQLMECLPVGVCYLQRDGIVSFWNSCLEDWTNISREEIIGKNLFLYFSHLNCQDYVEQLNQTLQAGKVTVFSPHLYPHFLTCLTKDGRFRSLQVTATPIATTKTTGFDALLCMQDLTNSLDIGHQCVAHEKLQPSQVTYPQMFEKNRAVQILIDPLTLGIFDANPAASQFYGYSREVLQQKKLSDLTVLVDGSPIPNKALKQLAYPGNFLYFHQSASGEIRQVEIYSSRINIDRQNLLYCIISDLTERLQVEATLRQANSELRRLVNMDGLTQIANRRCFDAVINLEWQRLQREKMPLSLILCDIDYFKSFNDCYGHPAGDECLRQIAQAIARTCKRPADLVARYGGEEFAVLLPNTPLEGAVYFAQQIQQQIASLFIPHHHSSVNDYVTLSMGIASIIPVPDYSLEYLIKNADISLYAAKNQGRNTYSYMGS</sequence>
<dbReference type="SUPFAM" id="SSF55073">
    <property type="entry name" value="Nucleotide cyclase"/>
    <property type="match status" value="1"/>
</dbReference>
<keyword evidence="4" id="KW-1185">Reference proteome</keyword>
<dbReference type="SMART" id="SM00267">
    <property type="entry name" value="GGDEF"/>
    <property type="match status" value="1"/>
</dbReference>
<dbReference type="SMART" id="SM00091">
    <property type="entry name" value="PAS"/>
    <property type="match status" value="2"/>
</dbReference>
<accession>A0A3S1A2R3</accession>
<dbReference type="Pfam" id="PF13426">
    <property type="entry name" value="PAS_9"/>
    <property type="match status" value="1"/>
</dbReference>
<dbReference type="PANTHER" id="PTHR45138:SF9">
    <property type="entry name" value="DIGUANYLATE CYCLASE DGCM-RELATED"/>
    <property type="match status" value="1"/>
</dbReference>
<dbReference type="AlphaFoldDB" id="A0A3S1A2R3"/>
<evidence type="ECO:0000259" key="1">
    <source>
        <dbReference type="PROSITE" id="PS50112"/>
    </source>
</evidence>
<evidence type="ECO:0000259" key="2">
    <source>
        <dbReference type="PROSITE" id="PS50887"/>
    </source>
</evidence>
<evidence type="ECO:0000313" key="4">
    <source>
        <dbReference type="Proteomes" id="UP000276103"/>
    </source>
</evidence>
<dbReference type="GO" id="GO:0052621">
    <property type="term" value="F:diguanylate cyclase activity"/>
    <property type="evidence" value="ECO:0007669"/>
    <property type="project" value="TreeGrafter"/>
</dbReference>
<gene>
    <name evidence="3" type="ORF">DSM107003_51170</name>
</gene>
<dbReference type="InterPro" id="IPR000014">
    <property type="entry name" value="PAS"/>
</dbReference>
<dbReference type="PANTHER" id="PTHR45138">
    <property type="entry name" value="REGULATORY COMPONENTS OF SENSORY TRANSDUCTION SYSTEM"/>
    <property type="match status" value="1"/>
</dbReference>
<dbReference type="SUPFAM" id="SSF55785">
    <property type="entry name" value="PYP-like sensor domain (PAS domain)"/>
    <property type="match status" value="2"/>
</dbReference>
<dbReference type="GO" id="GO:0043709">
    <property type="term" value="P:cell adhesion involved in single-species biofilm formation"/>
    <property type="evidence" value="ECO:0007669"/>
    <property type="project" value="TreeGrafter"/>
</dbReference>
<dbReference type="InterPro" id="IPR000160">
    <property type="entry name" value="GGDEF_dom"/>
</dbReference>
<dbReference type="OrthoDB" id="9115at2"/>
<dbReference type="PROSITE" id="PS50112">
    <property type="entry name" value="PAS"/>
    <property type="match status" value="1"/>
</dbReference>
<evidence type="ECO:0008006" key="5">
    <source>
        <dbReference type="Google" id="ProtNLM"/>
    </source>
</evidence>
<dbReference type="GO" id="GO:0006355">
    <property type="term" value="P:regulation of DNA-templated transcription"/>
    <property type="evidence" value="ECO:0007669"/>
    <property type="project" value="InterPro"/>
</dbReference>
<dbReference type="InterPro" id="IPR050469">
    <property type="entry name" value="Diguanylate_Cyclase"/>
</dbReference>
<dbReference type="NCBIfam" id="TIGR00254">
    <property type="entry name" value="GGDEF"/>
    <property type="match status" value="1"/>
</dbReference>
<comment type="caution">
    <text evidence="3">The sequence shown here is derived from an EMBL/GenBank/DDBJ whole genome shotgun (WGS) entry which is preliminary data.</text>
</comment>